<evidence type="ECO:0000256" key="11">
    <source>
        <dbReference type="HAMAP-Rule" id="MF_00530"/>
    </source>
</evidence>
<evidence type="ECO:0000259" key="13">
    <source>
        <dbReference type="Pfam" id="PF02823"/>
    </source>
</evidence>
<dbReference type="SUPFAM" id="SSF51344">
    <property type="entry name" value="Epsilon subunit of F1F0-ATP synthase N-terminal domain"/>
    <property type="match status" value="1"/>
</dbReference>
<dbReference type="InterPro" id="IPR001469">
    <property type="entry name" value="ATP_synth_F1_dsu/esu"/>
</dbReference>
<evidence type="ECO:0000256" key="4">
    <source>
        <dbReference type="ARBA" id="ARBA00022640"/>
    </source>
</evidence>
<dbReference type="CDD" id="cd12152">
    <property type="entry name" value="F1-ATPase_delta"/>
    <property type="match status" value="1"/>
</dbReference>
<evidence type="ECO:0000256" key="12">
    <source>
        <dbReference type="RuleBase" id="RU003655"/>
    </source>
</evidence>
<dbReference type="HAMAP" id="MF_00530">
    <property type="entry name" value="ATP_synth_epsil_bac"/>
    <property type="match status" value="1"/>
</dbReference>
<evidence type="ECO:0000256" key="1">
    <source>
        <dbReference type="ARBA" id="ARBA00004170"/>
    </source>
</evidence>
<dbReference type="PANTHER" id="PTHR13822">
    <property type="entry name" value="ATP SYNTHASE DELTA/EPSILON CHAIN"/>
    <property type="match status" value="1"/>
</dbReference>
<dbReference type="GO" id="GO:0046933">
    <property type="term" value="F:proton-transporting ATP synthase activity, rotational mechanism"/>
    <property type="evidence" value="ECO:0007669"/>
    <property type="project" value="UniProtKB-UniRule"/>
</dbReference>
<sequence>MSINIRVIAPDRTVFDSQVQEVVLPSSTGQLGILINHAPLLTALDIGVMRVRIDSKWVAVYINGGFAEIENNELIILVNSAEKGSSIDQKVAQQDLEKATLMVGEAITNKEKLDATQAIRKAKARLQASSFVG</sequence>
<evidence type="ECO:0000256" key="8">
    <source>
        <dbReference type="ARBA" id="ARBA00023136"/>
    </source>
</evidence>
<comment type="subcellular location">
    <subcellularLocation>
        <location evidence="1">Membrane</location>
        <topology evidence="1">Peripheral membrane protein</topology>
    </subcellularLocation>
    <subcellularLocation>
        <location evidence="11">Plastid</location>
        <location evidence="11">Chloroplast thylakoid membrane</location>
        <topology evidence="11">Peripheral membrane protein</topology>
    </subcellularLocation>
</comment>
<dbReference type="PANTHER" id="PTHR13822:SF10">
    <property type="entry name" value="ATP SYNTHASE EPSILON CHAIN, CHLOROPLASTIC"/>
    <property type="match status" value="1"/>
</dbReference>
<dbReference type="Gene3D" id="2.60.15.10">
    <property type="entry name" value="F0F1 ATP synthase delta/epsilon subunit, N-terminal"/>
    <property type="match status" value="1"/>
</dbReference>
<dbReference type="GO" id="GO:0009535">
    <property type="term" value="C:chloroplast thylakoid membrane"/>
    <property type="evidence" value="ECO:0007669"/>
    <property type="project" value="UniProtKB-SubCell"/>
</dbReference>
<comment type="similarity">
    <text evidence="2 11 12">Belongs to the ATPase epsilon chain family.</text>
</comment>
<keyword evidence="8 11" id="KW-0472">Membrane</keyword>
<keyword evidence="7 11" id="KW-0793">Thylakoid</keyword>
<keyword evidence="9 11" id="KW-0139">CF(1)</keyword>
<evidence type="ECO:0000256" key="10">
    <source>
        <dbReference type="ARBA" id="ARBA00023310"/>
    </source>
</evidence>
<accession>A0A7R7AJ28</accession>
<evidence type="ECO:0000313" key="14">
    <source>
        <dbReference type="EMBL" id="BCG67692.1"/>
    </source>
</evidence>
<evidence type="ECO:0000256" key="3">
    <source>
        <dbReference type="ARBA" id="ARBA00022448"/>
    </source>
</evidence>
<gene>
    <name evidence="11 14" type="primary">atpE</name>
</gene>
<dbReference type="Pfam" id="PF02823">
    <property type="entry name" value="ATP-synt_DE_N"/>
    <property type="match status" value="1"/>
</dbReference>
<dbReference type="Gene3D" id="1.10.287.540">
    <property type="entry name" value="Helix hairpin bin"/>
    <property type="match status" value="1"/>
</dbReference>
<evidence type="ECO:0000256" key="6">
    <source>
        <dbReference type="ARBA" id="ARBA00023065"/>
    </source>
</evidence>
<comment type="subunit">
    <text evidence="11 12">F-type ATPases have 2 components, CF(1) - the catalytic core - and CF(0) - the membrane proton channel. CF(1) has five subunits: alpha(3), beta(3), gamma(1), delta(1), epsilon(1). CF(0) has three main subunits: a, b and c.</text>
</comment>
<dbReference type="InterPro" id="IPR020546">
    <property type="entry name" value="ATP_synth_F1_dsu/esu_N"/>
</dbReference>
<keyword evidence="5 11" id="KW-0375">Hydrogen ion transport</keyword>
<protein>
    <recommendedName>
        <fullName evidence="11 12">ATP synthase epsilon chain, chloroplastic</fullName>
    </recommendedName>
    <alternativeName>
        <fullName evidence="11">ATP synthase F1 sector epsilon subunit</fullName>
    </alternativeName>
    <alternativeName>
        <fullName evidence="11">F-ATPase epsilon subunit</fullName>
    </alternativeName>
</protein>
<comment type="function">
    <text evidence="11 12">Produces ATP from ADP in the presence of a proton gradient across the membrane.</text>
</comment>
<keyword evidence="14" id="KW-0150">Chloroplast</keyword>
<keyword evidence="4 12" id="KW-0934">Plastid</keyword>
<keyword evidence="6 11" id="KW-0406">Ion transport</keyword>
<evidence type="ECO:0000256" key="2">
    <source>
        <dbReference type="ARBA" id="ARBA00005712"/>
    </source>
</evidence>
<keyword evidence="3 11" id="KW-0813">Transport</keyword>
<proteinExistence type="inferred from homology"/>
<evidence type="ECO:0000256" key="7">
    <source>
        <dbReference type="ARBA" id="ARBA00023078"/>
    </source>
</evidence>
<feature type="domain" description="ATP synthase F1 complex delta/epsilon subunit N-terminal" evidence="13">
    <location>
        <begin position="4"/>
        <end position="81"/>
    </location>
</feature>
<name>A0A7R7AJ28_9EUKA</name>
<reference evidence="14" key="1">
    <citation type="submission" date="2020-06" db="EMBL/GenBank/DDBJ databases">
        <title>Organellar genomes of a novel haptophyte.</title>
        <authorList>
            <person name="Kamikawa R."/>
            <person name="Miyashita H."/>
        </authorList>
    </citation>
    <scope>NUCLEOTIDE SEQUENCE</scope>
    <source>
        <strain evidence="14">NIES-3900</strain>
    </source>
</reference>
<evidence type="ECO:0000256" key="9">
    <source>
        <dbReference type="ARBA" id="ARBA00023196"/>
    </source>
</evidence>
<dbReference type="AlphaFoldDB" id="A0A7R7AJ28"/>
<dbReference type="EMBL" id="LC564893">
    <property type="protein sequence ID" value="BCG67692.1"/>
    <property type="molecule type" value="Genomic_DNA"/>
</dbReference>
<dbReference type="FunFam" id="2.60.15.10:FF:000002">
    <property type="entry name" value="ATP synthase epsilon chain, chloroplastic"/>
    <property type="match status" value="1"/>
</dbReference>
<dbReference type="NCBIfam" id="TIGR01216">
    <property type="entry name" value="ATP_synt_epsi"/>
    <property type="match status" value="1"/>
</dbReference>
<keyword evidence="10 11" id="KW-0066">ATP synthesis</keyword>
<dbReference type="InterPro" id="IPR036771">
    <property type="entry name" value="ATPsynth_dsu/esu_N"/>
</dbReference>
<geneLocation type="chloroplast" evidence="14"/>
<dbReference type="GO" id="GO:0005524">
    <property type="term" value="F:ATP binding"/>
    <property type="evidence" value="ECO:0007669"/>
    <property type="project" value="UniProtKB-UniRule"/>
</dbReference>
<organism evidence="14">
    <name type="scientific">Haptophyceae sp. NIES-3900</name>
    <dbReference type="NCBI Taxonomy" id="2748608"/>
    <lineage>
        <taxon>Eukaryota</taxon>
        <taxon>Haptista</taxon>
        <taxon>Haptophyta</taxon>
    </lineage>
</organism>
<evidence type="ECO:0000256" key="5">
    <source>
        <dbReference type="ARBA" id="ARBA00022781"/>
    </source>
</evidence>
<dbReference type="GO" id="GO:0045259">
    <property type="term" value="C:proton-transporting ATP synthase complex"/>
    <property type="evidence" value="ECO:0007669"/>
    <property type="project" value="UniProtKB-KW"/>
</dbReference>